<evidence type="ECO:0000259" key="1">
    <source>
        <dbReference type="Pfam" id="PF12654"/>
    </source>
</evidence>
<sequence>MDVREKSYVTVYTLANRFEADIVAHALEQENIPFWIRSFEDTAYDGLFVVQKGWGHVLVPRQHYHNAIRIIYALLKNQPRKGLYEDPDEVDPALWDELLGLSADDVCRASGAEYDKLSGSYRVPFFNRTLVCNPERRIIEVDPPFSALTVDFETALVGLNYLINAEPVEPLGKWVGEKDLPGGFVFFQGPHQLPTRPLAEMFQMNPEDMEKAVEFLGGVRGDKGDCSYVFRVFPRVPVMVIFWEGDEEFDPQAALRFDETITRHFPVLDQIFALSYVLYRHIKGALKEIGGTA</sequence>
<dbReference type="AlphaFoldDB" id="A0A1I4TPM6"/>
<feature type="domain" description="DUF3786" evidence="1">
    <location>
        <begin position="105"/>
        <end position="278"/>
    </location>
</feature>
<dbReference type="Pfam" id="PF12654">
    <property type="entry name" value="DUF3786"/>
    <property type="match status" value="1"/>
</dbReference>
<dbReference type="RefSeq" id="WP_093394613.1">
    <property type="nucleotide sequence ID" value="NZ_FOUU01000004.1"/>
</dbReference>
<proteinExistence type="predicted"/>
<evidence type="ECO:0000313" key="3">
    <source>
        <dbReference type="Proteomes" id="UP000199611"/>
    </source>
</evidence>
<dbReference type="Proteomes" id="UP000199611">
    <property type="component" value="Unassembled WGS sequence"/>
</dbReference>
<dbReference type="STRING" id="39841.SAMN05660836_01444"/>
<evidence type="ECO:0000313" key="2">
    <source>
        <dbReference type="EMBL" id="SFM78625.1"/>
    </source>
</evidence>
<name>A0A1I4TPM6_9BACT</name>
<organism evidence="2 3">
    <name type="scientific">Thermodesulforhabdus norvegica</name>
    <dbReference type="NCBI Taxonomy" id="39841"/>
    <lineage>
        <taxon>Bacteria</taxon>
        <taxon>Pseudomonadati</taxon>
        <taxon>Thermodesulfobacteriota</taxon>
        <taxon>Syntrophobacteria</taxon>
        <taxon>Syntrophobacterales</taxon>
        <taxon>Thermodesulforhabdaceae</taxon>
        <taxon>Thermodesulforhabdus</taxon>
    </lineage>
</organism>
<gene>
    <name evidence="2" type="ORF">SAMN05660836_01444</name>
</gene>
<protein>
    <submittedName>
        <fullName evidence="2">Putative signal transducing protein</fullName>
    </submittedName>
</protein>
<dbReference type="InterPro" id="IPR024264">
    <property type="entry name" value="DUF3786"/>
</dbReference>
<accession>A0A1I4TPM6</accession>
<reference evidence="2 3" key="1">
    <citation type="submission" date="2016-10" db="EMBL/GenBank/DDBJ databases">
        <authorList>
            <person name="de Groot N.N."/>
        </authorList>
    </citation>
    <scope>NUCLEOTIDE SEQUENCE [LARGE SCALE GENOMIC DNA]</scope>
    <source>
        <strain evidence="2 3">DSM 9990</strain>
    </source>
</reference>
<dbReference type="OrthoDB" id="9793197at2"/>
<keyword evidence="3" id="KW-1185">Reference proteome</keyword>
<dbReference type="EMBL" id="FOUU01000004">
    <property type="protein sequence ID" value="SFM78625.1"/>
    <property type="molecule type" value="Genomic_DNA"/>
</dbReference>